<dbReference type="GO" id="GO:0046872">
    <property type="term" value="F:metal ion binding"/>
    <property type="evidence" value="ECO:0007669"/>
    <property type="project" value="UniProtKB-KW"/>
</dbReference>
<dbReference type="Pfam" id="PF09360">
    <property type="entry name" value="zf-CDGSH"/>
    <property type="match status" value="1"/>
</dbReference>
<dbReference type="SMART" id="SM00704">
    <property type="entry name" value="ZnF_CDGSH"/>
    <property type="match status" value="1"/>
</dbReference>
<accession>A0A831U4U6</accession>
<dbReference type="InterPro" id="IPR042216">
    <property type="entry name" value="MitoNEET_CISD"/>
</dbReference>
<feature type="domain" description="Iron-binding zinc finger CDGSH type" evidence="5">
    <location>
        <begin position="21"/>
        <end position="61"/>
    </location>
</feature>
<evidence type="ECO:0000256" key="4">
    <source>
        <dbReference type="ARBA" id="ARBA00023014"/>
    </source>
</evidence>
<evidence type="ECO:0000256" key="2">
    <source>
        <dbReference type="ARBA" id="ARBA00022723"/>
    </source>
</evidence>
<dbReference type="GO" id="GO:0005737">
    <property type="term" value="C:cytoplasm"/>
    <property type="evidence" value="ECO:0007669"/>
    <property type="project" value="UniProtKB-ARBA"/>
</dbReference>
<keyword evidence="3" id="KW-0408">Iron</keyword>
<sequence length="73" mass="7902">MDEFVITVRPNGPYVIRGPVKIVDAEGNPYPDQGPVTALCRCGRSQRRPFCDGSHKLVGFEHAEPAPPSSPSP</sequence>
<keyword evidence="4" id="KW-0411">Iron-sulfur</keyword>
<evidence type="ECO:0000256" key="3">
    <source>
        <dbReference type="ARBA" id="ARBA00023004"/>
    </source>
</evidence>
<name>A0A831U4U6_9DEIN</name>
<dbReference type="EMBL" id="DSHZ01000112">
    <property type="protein sequence ID" value="HEO41697.1"/>
    <property type="molecule type" value="Genomic_DNA"/>
</dbReference>
<organism evidence="6">
    <name type="scientific">Thermus islandicus</name>
    <dbReference type="NCBI Taxonomy" id="540988"/>
    <lineage>
        <taxon>Bacteria</taxon>
        <taxon>Thermotogati</taxon>
        <taxon>Deinococcota</taxon>
        <taxon>Deinococci</taxon>
        <taxon>Thermales</taxon>
        <taxon>Thermaceae</taxon>
        <taxon>Thermus</taxon>
    </lineage>
</organism>
<evidence type="ECO:0000259" key="5">
    <source>
        <dbReference type="SMART" id="SM00704"/>
    </source>
</evidence>
<evidence type="ECO:0000313" key="6">
    <source>
        <dbReference type="EMBL" id="HEO41697.1"/>
    </source>
</evidence>
<gene>
    <name evidence="6" type="ORF">ENP09_02165</name>
</gene>
<reference evidence="6" key="1">
    <citation type="journal article" date="2020" name="mSystems">
        <title>Genome- and Community-Level Interaction Insights into Carbon Utilization and Element Cycling Functions of Hydrothermarchaeota in Hydrothermal Sediment.</title>
        <authorList>
            <person name="Zhou Z."/>
            <person name="Liu Y."/>
            <person name="Xu W."/>
            <person name="Pan J."/>
            <person name="Luo Z.H."/>
            <person name="Li M."/>
        </authorList>
    </citation>
    <scope>NUCLEOTIDE SEQUENCE [LARGE SCALE GENOMIC DNA]</scope>
    <source>
        <strain evidence="6">SpSt-189</strain>
    </source>
</reference>
<dbReference type="GO" id="GO:0051537">
    <property type="term" value="F:2 iron, 2 sulfur cluster binding"/>
    <property type="evidence" value="ECO:0007669"/>
    <property type="project" value="UniProtKB-KW"/>
</dbReference>
<evidence type="ECO:0000256" key="1">
    <source>
        <dbReference type="ARBA" id="ARBA00022714"/>
    </source>
</evidence>
<comment type="caution">
    <text evidence="6">The sequence shown here is derived from an EMBL/GenBank/DDBJ whole genome shotgun (WGS) entry which is preliminary data.</text>
</comment>
<keyword evidence="1" id="KW-0001">2Fe-2S</keyword>
<protein>
    <submittedName>
        <fullName evidence="6">CDGSH iron-sulfur domain-containing protein</fullName>
    </submittedName>
</protein>
<dbReference type="Gene3D" id="3.40.5.90">
    <property type="entry name" value="CDGSH iron-sulfur domain, mitoNEET-type"/>
    <property type="match status" value="1"/>
</dbReference>
<proteinExistence type="predicted"/>
<dbReference type="InterPro" id="IPR018967">
    <property type="entry name" value="FeS-contain_CDGSH-typ"/>
</dbReference>
<dbReference type="AlphaFoldDB" id="A0A831U4U6"/>
<keyword evidence="2" id="KW-0479">Metal-binding</keyword>